<evidence type="ECO:0000313" key="2">
    <source>
        <dbReference type="Proteomes" id="UP000485058"/>
    </source>
</evidence>
<dbReference type="Proteomes" id="UP000485058">
    <property type="component" value="Unassembled WGS sequence"/>
</dbReference>
<evidence type="ECO:0000313" key="1">
    <source>
        <dbReference type="EMBL" id="GFH24359.1"/>
    </source>
</evidence>
<sequence>MAYTWHTHGHGRLPPAVAAAVAVAKAAAAVGCLSARATPHSVNVLVCLGVPCGVQGHQGVPGQALAALVVGLLYHGPSRWLDTHDDTPLPCLALCRAASGQDNKPCYPSQLLKSQLSKLPYKPSPYP</sequence>
<accession>A0A699ZXJ4</accession>
<gene>
    <name evidence="1" type="ORF">HaLaN_22138</name>
</gene>
<dbReference type="EMBL" id="BLLF01002514">
    <property type="protein sequence ID" value="GFH24359.1"/>
    <property type="molecule type" value="Genomic_DNA"/>
</dbReference>
<dbReference type="AlphaFoldDB" id="A0A699ZXJ4"/>
<proteinExistence type="predicted"/>
<name>A0A699ZXJ4_HAELA</name>
<protein>
    <submittedName>
        <fullName evidence="1">Uncharacterized protein</fullName>
    </submittedName>
</protein>
<comment type="caution">
    <text evidence="1">The sequence shown here is derived from an EMBL/GenBank/DDBJ whole genome shotgun (WGS) entry which is preliminary data.</text>
</comment>
<organism evidence="1 2">
    <name type="scientific">Haematococcus lacustris</name>
    <name type="common">Green alga</name>
    <name type="synonym">Haematococcus pluvialis</name>
    <dbReference type="NCBI Taxonomy" id="44745"/>
    <lineage>
        <taxon>Eukaryota</taxon>
        <taxon>Viridiplantae</taxon>
        <taxon>Chlorophyta</taxon>
        <taxon>core chlorophytes</taxon>
        <taxon>Chlorophyceae</taxon>
        <taxon>CS clade</taxon>
        <taxon>Chlamydomonadales</taxon>
        <taxon>Haematococcaceae</taxon>
        <taxon>Haematococcus</taxon>
    </lineage>
</organism>
<keyword evidence="2" id="KW-1185">Reference proteome</keyword>
<reference evidence="1 2" key="1">
    <citation type="submission" date="2020-02" db="EMBL/GenBank/DDBJ databases">
        <title>Draft genome sequence of Haematococcus lacustris strain NIES-144.</title>
        <authorList>
            <person name="Morimoto D."/>
            <person name="Nakagawa S."/>
            <person name="Yoshida T."/>
            <person name="Sawayama S."/>
        </authorList>
    </citation>
    <scope>NUCLEOTIDE SEQUENCE [LARGE SCALE GENOMIC DNA]</scope>
    <source>
        <strain evidence="1 2">NIES-144</strain>
    </source>
</reference>